<feature type="region of interest" description="Disordered" evidence="1">
    <location>
        <begin position="742"/>
        <end position="763"/>
    </location>
</feature>
<evidence type="ECO:0000313" key="2">
    <source>
        <dbReference type="EMBL" id="CAD7275855.1"/>
    </source>
</evidence>
<gene>
    <name evidence="2" type="ORF">NMOB1V02_LOCUS3641</name>
</gene>
<organism evidence="2">
    <name type="scientific">Notodromas monacha</name>
    <dbReference type="NCBI Taxonomy" id="399045"/>
    <lineage>
        <taxon>Eukaryota</taxon>
        <taxon>Metazoa</taxon>
        <taxon>Ecdysozoa</taxon>
        <taxon>Arthropoda</taxon>
        <taxon>Crustacea</taxon>
        <taxon>Oligostraca</taxon>
        <taxon>Ostracoda</taxon>
        <taxon>Podocopa</taxon>
        <taxon>Podocopida</taxon>
        <taxon>Cypridocopina</taxon>
        <taxon>Cypridoidea</taxon>
        <taxon>Cyprididae</taxon>
        <taxon>Notodromas</taxon>
    </lineage>
</organism>
<sequence length="1085" mass="123713">MTEKASFSKRNSRAEKNVSVFAVPGAASLPSHDESSPKESVAIADGVHDQLEPMGYSIDPTDCLLSYYYSRQNLFSDPVLIVSPPRSGKSLMSILAGYDLKKKFRLYPGCAPGVLIIVPSSHDIAELTTVVKRFEAILELLVLNEPLKENKSLLMSCLKGRAVMLADPQFLIEYLEVVGPMLHSFENTIMCKIMAKMAVVGVEDRNMRFLASNWSEQVQALWQSFFSLKNARLLFVWDFVPAAMLFESRVQVTYGTTEHLKSCVREKRAKRSHVLFGSPIEFFGKLRRKELEARSIAFFSSEILVDWIKLEASEMMEKSEWSVRLAQAGCTQMRNPNEKIIWIWTDAQMSQGSVRDIEVDVVVSWNLGKRWRDFAENAGGQVLVFCDPEEPHPLALEKLENFLKLIRGERIYQPQTNLNQVICEKIRRANVEKSLCLEFRLFGKCEKKSLFCNRHFFKTDSNLVKDLPLNSWVTVCCWDVVEGGLYTGHLHKVQHNGKSMDYLISFENFSMALESAYKKKKSYVRVPKKNQVYVVELKWPEKLGFSFFRAKVEEILGKDKIKVYAVDRGFKTVLKIDEAVFHEVPAEFKEVPGKALNFVNADMMPLPGSPHWHPETRELVLKELNDKLKSCNKSCKGFFEGKVIKILENDVHLQFVSATSPDNVYGRNCRFICNPLVSAGLVVSRMPDGNEEETLYFRTFYHSDCCVHAKSYGISDSFGSDSAAHRLIKCMNEKTASLLKEAHDPISDDQKNKAEKSSKQKKKTIVVQELNEEFSKNVPVIVSSLDSSSEDEEDIEEDEKRVEIDNYERAADFFQGITKEGHSSEDEECKALVLADVARSKVQQAARKVLKSSVEPVILRPSGLSQNFWVAKNTLDSEFDGWKPLPFQSVQWVDHVDRVTIGVVLPVFSRDRTYQDDIYKIEFKFAHPIQTKDLVSTTVQSCEDQVRGLISVTLKKAKAKLWDHLICEDEKKRFKWLYRDLARSEMEEELEEEIFLKKLDRLSEPARDLLLNSEPGKYTFSEELDVDPDVDNGGDKIDWDSVFGKPNNSGLACLTSDDSEPEDFSSGRIMELYDCSDDRAYFTSS</sequence>
<name>A0A7R9GCM5_9CRUS</name>
<accession>A0A7R9GCM5</accession>
<proteinExistence type="predicted"/>
<dbReference type="Gene3D" id="2.30.30.140">
    <property type="match status" value="1"/>
</dbReference>
<evidence type="ECO:0000256" key="1">
    <source>
        <dbReference type="SAM" id="MobiDB-lite"/>
    </source>
</evidence>
<protein>
    <submittedName>
        <fullName evidence="2">Uncharacterized protein</fullName>
    </submittedName>
</protein>
<dbReference type="SUPFAM" id="SSF49764">
    <property type="entry name" value="HSP20-like chaperones"/>
    <property type="match status" value="1"/>
</dbReference>
<dbReference type="AlphaFoldDB" id="A0A7R9GCM5"/>
<reference evidence="2" key="1">
    <citation type="submission" date="2020-11" db="EMBL/GenBank/DDBJ databases">
        <authorList>
            <person name="Tran Van P."/>
        </authorList>
    </citation>
    <scope>NUCLEOTIDE SEQUENCE</scope>
</reference>
<dbReference type="Proteomes" id="UP000678499">
    <property type="component" value="Unassembled WGS sequence"/>
</dbReference>
<keyword evidence="3" id="KW-1185">Reference proteome</keyword>
<dbReference type="EMBL" id="CAJPEX010000493">
    <property type="protein sequence ID" value="CAG0916007.1"/>
    <property type="molecule type" value="Genomic_DNA"/>
</dbReference>
<dbReference type="EMBL" id="OA882530">
    <property type="protein sequence ID" value="CAD7275855.1"/>
    <property type="molecule type" value="Genomic_DNA"/>
</dbReference>
<evidence type="ECO:0000313" key="3">
    <source>
        <dbReference type="Proteomes" id="UP000678499"/>
    </source>
</evidence>
<dbReference type="InterPro" id="IPR008978">
    <property type="entry name" value="HSP20-like_chaperone"/>
</dbReference>
<feature type="compositionally biased region" description="Basic and acidic residues" evidence="1">
    <location>
        <begin position="742"/>
        <end position="758"/>
    </location>
</feature>